<reference evidence="1 2" key="1">
    <citation type="submission" date="2018-11" db="EMBL/GenBank/DDBJ databases">
        <title>Saccharopolyspora rhizosphaerae sp. nov., an actinomycete isolated from rhizosphere soil in Thailand.</title>
        <authorList>
            <person name="Intra B."/>
            <person name="Euanorasetr J."/>
            <person name="Take A."/>
            <person name="Inahashi Y."/>
            <person name="Mori M."/>
            <person name="Panbangred W."/>
            <person name="Matsumoto A."/>
        </authorList>
    </citation>
    <scope>NUCLEOTIDE SEQUENCE [LARGE SCALE GENOMIC DNA]</scope>
    <source>
        <strain evidence="1 2">H219</strain>
    </source>
</reference>
<evidence type="ECO:0000313" key="1">
    <source>
        <dbReference type="EMBL" id="RRO20452.1"/>
    </source>
</evidence>
<dbReference type="AlphaFoldDB" id="A0A3R8PB28"/>
<comment type="caution">
    <text evidence="1">The sequence shown here is derived from an EMBL/GenBank/DDBJ whole genome shotgun (WGS) entry which is preliminary data.</text>
</comment>
<organism evidence="1 2">
    <name type="scientific">Saccharopolyspora rhizosphaerae</name>
    <dbReference type="NCBI Taxonomy" id="2492662"/>
    <lineage>
        <taxon>Bacteria</taxon>
        <taxon>Bacillati</taxon>
        <taxon>Actinomycetota</taxon>
        <taxon>Actinomycetes</taxon>
        <taxon>Pseudonocardiales</taxon>
        <taxon>Pseudonocardiaceae</taxon>
        <taxon>Saccharopolyspora</taxon>
    </lineage>
</organism>
<dbReference type="InterPro" id="IPR034660">
    <property type="entry name" value="DinB/YfiT-like"/>
</dbReference>
<gene>
    <name evidence="1" type="ORF">EIL87_00695</name>
</gene>
<protein>
    <submittedName>
        <fullName evidence="1">DUF664 domain-containing protein</fullName>
    </submittedName>
</protein>
<dbReference type="NCBIfam" id="NF047843">
    <property type="entry name" value="MST_Rv0443"/>
    <property type="match status" value="1"/>
</dbReference>
<evidence type="ECO:0000313" key="2">
    <source>
        <dbReference type="Proteomes" id="UP000274515"/>
    </source>
</evidence>
<dbReference type="InterPro" id="IPR007061">
    <property type="entry name" value="MST-like"/>
</dbReference>
<dbReference type="Pfam" id="PF04978">
    <property type="entry name" value="MST"/>
    <property type="match status" value="1"/>
</dbReference>
<proteinExistence type="predicted"/>
<keyword evidence="2" id="KW-1185">Reference proteome</keyword>
<dbReference type="RefSeq" id="WP_125088154.1">
    <property type="nucleotide sequence ID" value="NZ_RSAA01000001.1"/>
</dbReference>
<dbReference type="Proteomes" id="UP000274515">
    <property type="component" value="Unassembled WGS sequence"/>
</dbReference>
<dbReference type="OrthoDB" id="2363925at2"/>
<name>A0A3R8PB28_9PSEU</name>
<dbReference type="EMBL" id="RSAA01000001">
    <property type="protein sequence ID" value="RRO20452.1"/>
    <property type="molecule type" value="Genomic_DNA"/>
</dbReference>
<sequence>MTSADVLVDAFSRVQGVVHEAVAGLDEEQLAHRIDPETNSIAWLVWHLARVQDDHIADVAETEQVWLVQNWAARFALPLDEEDTGFGHDPEQVESVRASGELLTGYYDAVHEQTLRFVTGLSDADLDEVIDTSWSPPVTLGVRLVSVIADDLQHAGQAALLKGFLTRTS</sequence>
<accession>A0A3R8PB28</accession>
<dbReference type="Gene3D" id="1.20.120.450">
    <property type="entry name" value="dinb family like domain"/>
    <property type="match status" value="1"/>
</dbReference>
<dbReference type="SUPFAM" id="SSF109854">
    <property type="entry name" value="DinB/YfiT-like putative metalloenzymes"/>
    <property type="match status" value="1"/>
</dbReference>